<feature type="transmembrane region" description="Helical" evidence="6">
    <location>
        <begin position="61"/>
        <end position="86"/>
    </location>
</feature>
<organism evidence="7 8">
    <name type="scientific">Cryptococcus neoformans Tu259-1</name>
    <dbReference type="NCBI Taxonomy" id="1230072"/>
    <lineage>
        <taxon>Eukaryota</taxon>
        <taxon>Fungi</taxon>
        <taxon>Dikarya</taxon>
        <taxon>Basidiomycota</taxon>
        <taxon>Agaricomycotina</taxon>
        <taxon>Tremellomycetes</taxon>
        <taxon>Tremellales</taxon>
        <taxon>Cryptococcaceae</taxon>
        <taxon>Cryptococcus</taxon>
        <taxon>Cryptococcus neoformans species complex</taxon>
    </lineage>
</organism>
<proteinExistence type="inferred from homology"/>
<dbReference type="GO" id="GO:0005789">
    <property type="term" value="C:endoplasmic reticulum membrane"/>
    <property type="evidence" value="ECO:0007669"/>
    <property type="project" value="UniProtKB-SubCell"/>
</dbReference>
<dbReference type="OrthoDB" id="16679at2759"/>
<evidence type="ECO:0000256" key="2">
    <source>
        <dbReference type="ARBA" id="ARBA00022692"/>
    </source>
</evidence>
<accession>A0A854Q447</accession>
<evidence type="ECO:0000256" key="1">
    <source>
        <dbReference type="ARBA" id="ARBA00005500"/>
    </source>
</evidence>
<evidence type="ECO:0000256" key="6">
    <source>
        <dbReference type="RuleBase" id="RU364120"/>
    </source>
</evidence>
<sequence length="88" mass="9743">MYGVRVVDLLTRQLTSSTFNRRFAVQPTNADIRRKNANFAARAQAGKRTARPPKSAQRRSVATWVLIVIGFLLVGGTVAELVRMIVMG</sequence>
<comment type="similarity">
    <text evidence="1 6">Belongs to the RAMP4 family.</text>
</comment>
<keyword evidence="4 6" id="KW-1133">Transmembrane helix</keyword>
<dbReference type="AlphaFoldDB" id="A0A854Q447"/>
<dbReference type="InterPro" id="IPR010580">
    <property type="entry name" value="ER_stress-assoc"/>
</dbReference>
<keyword evidence="2 6" id="KW-0812">Transmembrane</keyword>
<keyword evidence="5 6" id="KW-0472">Membrane</keyword>
<evidence type="ECO:0000256" key="5">
    <source>
        <dbReference type="ARBA" id="ARBA00023136"/>
    </source>
</evidence>
<comment type="subcellular location">
    <subcellularLocation>
        <location evidence="6">Membrane</location>
        <topology evidence="6">Single-pass membrane protein</topology>
    </subcellularLocation>
    <subcellularLocation>
        <location evidence="6">Endoplasmic reticulum membrane</location>
        <topology evidence="6">Single-pass membrane protein</topology>
    </subcellularLocation>
</comment>
<comment type="caution">
    <text evidence="7">The sequence shown here is derived from an EMBL/GenBank/DDBJ whole genome shotgun (WGS) entry which is preliminary data.</text>
</comment>
<name>A0A854Q447_CRYNE</name>
<evidence type="ECO:0000256" key="4">
    <source>
        <dbReference type="ARBA" id="ARBA00022989"/>
    </source>
</evidence>
<protein>
    <recommendedName>
        <fullName evidence="6">Stress-associated endoplasmic reticulum protein</fullName>
    </recommendedName>
</protein>
<evidence type="ECO:0000313" key="8">
    <source>
        <dbReference type="Proteomes" id="UP000199727"/>
    </source>
</evidence>
<evidence type="ECO:0000313" key="7">
    <source>
        <dbReference type="EMBL" id="OXG13063.1"/>
    </source>
</evidence>
<keyword evidence="3 6" id="KW-0256">Endoplasmic reticulum</keyword>
<gene>
    <name evidence="7" type="ORF">C361_06254</name>
</gene>
<comment type="function">
    <text evidence="6">Interacts with target proteins during translocation into the lumen of the endoplasmic reticulum. Protects unfolded target proteins against degradation and facilitate correct glycosylation.</text>
</comment>
<dbReference type="EMBL" id="AMKT01000083">
    <property type="protein sequence ID" value="OXG13063.1"/>
    <property type="molecule type" value="Genomic_DNA"/>
</dbReference>
<dbReference type="Pfam" id="PF06624">
    <property type="entry name" value="RAMP4"/>
    <property type="match status" value="1"/>
</dbReference>
<reference evidence="7 8" key="1">
    <citation type="submission" date="2017-06" db="EMBL/GenBank/DDBJ databases">
        <title>Global population genomics of the pathogenic fungus Cryptococcus neoformans var. grubii.</title>
        <authorList>
            <person name="Cuomo C."/>
            <person name="Litvintseva A."/>
            <person name="Chen Y."/>
            <person name="Young S."/>
            <person name="Zeng Q."/>
            <person name="Chapman S."/>
            <person name="Gujja S."/>
            <person name="Saif S."/>
            <person name="Birren B."/>
        </authorList>
    </citation>
    <scope>NUCLEOTIDE SEQUENCE [LARGE SCALE GENOMIC DNA]</scope>
    <source>
        <strain evidence="7 8">Tu259-1</strain>
    </source>
</reference>
<evidence type="ECO:0000256" key="3">
    <source>
        <dbReference type="ARBA" id="ARBA00022824"/>
    </source>
</evidence>
<dbReference type="Proteomes" id="UP000199727">
    <property type="component" value="Unassembled WGS sequence"/>
</dbReference>